<keyword evidence="7" id="KW-0235">DNA replication</keyword>
<evidence type="ECO:0000256" key="9">
    <source>
        <dbReference type="ARBA" id="ARBA00023125"/>
    </source>
</evidence>
<dbReference type="AlphaFoldDB" id="A0A377PCM5"/>
<evidence type="ECO:0000259" key="12">
    <source>
        <dbReference type="Pfam" id="PF00712"/>
    </source>
</evidence>
<organism evidence="13 14">
    <name type="scientific">Hafnia alvei</name>
    <dbReference type="NCBI Taxonomy" id="569"/>
    <lineage>
        <taxon>Bacteria</taxon>
        <taxon>Pseudomonadati</taxon>
        <taxon>Pseudomonadota</taxon>
        <taxon>Gammaproteobacteria</taxon>
        <taxon>Enterobacterales</taxon>
        <taxon>Hafniaceae</taxon>
        <taxon>Hafnia</taxon>
    </lineage>
</organism>
<dbReference type="InterPro" id="IPR001001">
    <property type="entry name" value="DNA_polIII_beta"/>
</dbReference>
<comment type="subcellular location">
    <subcellularLocation>
        <location evidence="1">Cytoplasm</location>
    </subcellularLocation>
</comment>
<dbReference type="GO" id="GO:0009360">
    <property type="term" value="C:DNA polymerase III complex"/>
    <property type="evidence" value="ECO:0007669"/>
    <property type="project" value="InterPro"/>
</dbReference>
<dbReference type="GO" id="GO:0008408">
    <property type="term" value="F:3'-5' exonuclease activity"/>
    <property type="evidence" value="ECO:0007669"/>
    <property type="project" value="InterPro"/>
</dbReference>
<evidence type="ECO:0000256" key="11">
    <source>
        <dbReference type="ARBA" id="ARBA00033276"/>
    </source>
</evidence>
<keyword evidence="5 13" id="KW-0808">Transferase</keyword>
<evidence type="ECO:0000313" key="13">
    <source>
        <dbReference type="EMBL" id="STQ78015.1"/>
    </source>
</evidence>
<sequence>MRQRFPARKFFDICRGLPDGAEITVILDGDRMLVRSGRSRFSLSTLPAADFPNLDDWQSEVEFYSASGNAEKS</sequence>
<dbReference type="GO" id="GO:0003677">
    <property type="term" value="F:DNA binding"/>
    <property type="evidence" value="ECO:0007669"/>
    <property type="project" value="UniProtKB-KW"/>
</dbReference>
<dbReference type="EMBL" id="UGHP01000001">
    <property type="protein sequence ID" value="STQ78015.1"/>
    <property type="molecule type" value="Genomic_DNA"/>
</dbReference>
<dbReference type="InterPro" id="IPR022634">
    <property type="entry name" value="DNA_polIII_beta_N"/>
</dbReference>
<keyword evidence="9" id="KW-0238">DNA-binding</keyword>
<evidence type="ECO:0000256" key="8">
    <source>
        <dbReference type="ARBA" id="ARBA00022932"/>
    </source>
</evidence>
<dbReference type="Gene3D" id="3.10.150.10">
    <property type="entry name" value="DNA Polymerase III, subunit A, domain 2"/>
    <property type="match status" value="1"/>
</dbReference>
<evidence type="ECO:0000256" key="4">
    <source>
        <dbReference type="ARBA" id="ARBA00022490"/>
    </source>
</evidence>
<accession>A0A377PCM5</accession>
<proteinExistence type="inferred from homology"/>
<evidence type="ECO:0000313" key="14">
    <source>
        <dbReference type="Proteomes" id="UP000254821"/>
    </source>
</evidence>
<evidence type="ECO:0000256" key="6">
    <source>
        <dbReference type="ARBA" id="ARBA00022695"/>
    </source>
</evidence>
<evidence type="ECO:0000256" key="1">
    <source>
        <dbReference type="ARBA" id="ARBA00004496"/>
    </source>
</evidence>
<reference evidence="13 14" key="1">
    <citation type="submission" date="2018-06" db="EMBL/GenBank/DDBJ databases">
        <authorList>
            <consortium name="Pathogen Informatics"/>
            <person name="Doyle S."/>
        </authorList>
    </citation>
    <scope>NUCLEOTIDE SEQUENCE [LARGE SCALE GENOMIC DNA]</scope>
    <source>
        <strain evidence="13 14">NCTC8105</strain>
    </source>
</reference>
<evidence type="ECO:0000256" key="3">
    <source>
        <dbReference type="ARBA" id="ARBA00021035"/>
    </source>
</evidence>
<evidence type="ECO:0000256" key="7">
    <source>
        <dbReference type="ARBA" id="ARBA00022705"/>
    </source>
</evidence>
<keyword evidence="6 13" id="KW-0548">Nucleotidyltransferase</keyword>
<dbReference type="Pfam" id="PF00712">
    <property type="entry name" value="DNA_pol3_beta"/>
    <property type="match status" value="1"/>
</dbReference>
<dbReference type="PANTHER" id="PTHR30478:SF0">
    <property type="entry name" value="BETA SLIDING CLAMP"/>
    <property type="match status" value="1"/>
</dbReference>
<gene>
    <name evidence="13" type="primary">dnaN_2</name>
    <name evidence="13" type="ORF">NCTC8105_00003</name>
</gene>
<dbReference type="PANTHER" id="PTHR30478">
    <property type="entry name" value="DNA POLYMERASE III SUBUNIT BETA"/>
    <property type="match status" value="1"/>
</dbReference>
<protein>
    <recommendedName>
        <fullName evidence="3">Beta sliding clamp</fullName>
    </recommendedName>
    <alternativeName>
        <fullName evidence="11">Beta-clamp processivity factor</fullName>
    </alternativeName>
    <alternativeName>
        <fullName evidence="10">DNA polymerase III beta sliding clamp subunit</fullName>
    </alternativeName>
</protein>
<evidence type="ECO:0000256" key="5">
    <source>
        <dbReference type="ARBA" id="ARBA00022679"/>
    </source>
</evidence>
<dbReference type="GO" id="GO:0006271">
    <property type="term" value="P:DNA strand elongation involved in DNA replication"/>
    <property type="evidence" value="ECO:0007669"/>
    <property type="project" value="TreeGrafter"/>
</dbReference>
<dbReference type="GO" id="GO:0005737">
    <property type="term" value="C:cytoplasm"/>
    <property type="evidence" value="ECO:0007669"/>
    <property type="project" value="UniProtKB-SubCell"/>
</dbReference>
<evidence type="ECO:0000256" key="10">
    <source>
        <dbReference type="ARBA" id="ARBA00030988"/>
    </source>
</evidence>
<name>A0A377PCM5_HAFAL</name>
<dbReference type="SUPFAM" id="SSF55979">
    <property type="entry name" value="DNA clamp"/>
    <property type="match status" value="1"/>
</dbReference>
<dbReference type="GO" id="GO:0003887">
    <property type="term" value="F:DNA-directed DNA polymerase activity"/>
    <property type="evidence" value="ECO:0007669"/>
    <property type="project" value="UniProtKB-KW"/>
</dbReference>
<dbReference type="Proteomes" id="UP000254821">
    <property type="component" value="Unassembled WGS sequence"/>
</dbReference>
<dbReference type="InterPro" id="IPR046938">
    <property type="entry name" value="DNA_clamp_sf"/>
</dbReference>
<evidence type="ECO:0000256" key="2">
    <source>
        <dbReference type="ARBA" id="ARBA00010752"/>
    </source>
</evidence>
<keyword evidence="8" id="KW-0239">DNA-directed DNA polymerase</keyword>
<comment type="similarity">
    <text evidence="2">Belongs to the beta sliding clamp family.</text>
</comment>
<keyword evidence="4" id="KW-0963">Cytoplasm</keyword>
<feature type="domain" description="DNA polymerase III beta sliding clamp N-terminal" evidence="12">
    <location>
        <begin position="6"/>
        <end position="55"/>
    </location>
</feature>